<evidence type="ECO:0000313" key="4">
    <source>
        <dbReference type="Proteomes" id="UP000291422"/>
    </source>
</evidence>
<reference evidence="4" key="1">
    <citation type="journal article" date="2019" name="bioRxiv">
        <title>Genomics, evolutionary history and diagnostics of the Alternaria alternata species group including apple and Asian pear pathotypes.</title>
        <authorList>
            <person name="Armitage A.D."/>
            <person name="Cockerton H.M."/>
            <person name="Sreenivasaprasad S."/>
            <person name="Woodhall J.W."/>
            <person name="Lane C.R."/>
            <person name="Harrison R.J."/>
            <person name="Clarkson J.P."/>
        </authorList>
    </citation>
    <scope>NUCLEOTIDE SEQUENCE [LARGE SCALE GENOMIC DNA]</scope>
    <source>
        <strain evidence="4">FERA 1177</strain>
    </source>
</reference>
<dbReference type="InterPro" id="IPR039514">
    <property type="entry name" value="6GAL-like"/>
</dbReference>
<feature type="domain" description="Endo-beta-1,6-galactanase-like" evidence="2">
    <location>
        <begin position="25"/>
        <end position="264"/>
    </location>
</feature>
<feature type="signal peptide" evidence="1">
    <location>
        <begin position="1"/>
        <end position="21"/>
    </location>
</feature>
<dbReference type="PANTHER" id="PTHR42767">
    <property type="entry name" value="ENDO-BETA-1,6-GALACTANASE"/>
    <property type="match status" value="1"/>
</dbReference>
<gene>
    <name evidence="3" type="ORF">AA0117_g2942</name>
</gene>
<accession>A0A4Q4NQU5</accession>
<evidence type="ECO:0000259" key="2">
    <source>
        <dbReference type="Pfam" id="PF14587"/>
    </source>
</evidence>
<dbReference type="VEuPathDB" id="FungiDB:CC77DRAFT_1018792"/>
<dbReference type="Pfam" id="PF14587">
    <property type="entry name" value="Glyco_hydr_30_2"/>
    <property type="match status" value="1"/>
</dbReference>
<dbReference type="Gene3D" id="3.20.20.80">
    <property type="entry name" value="Glycosidases"/>
    <property type="match status" value="1"/>
</dbReference>
<name>A0A4Q4NQU5_ALTAL</name>
<dbReference type="EMBL" id="PDXD01000003">
    <property type="protein sequence ID" value="RYN80686.1"/>
    <property type="molecule type" value="Genomic_DNA"/>
</dbReference>
<evidence type="ECO:0000256" key="1">
    <source>
        <dbReference type="SAM" id="SignalP"/>
    </source>
</evidence>
<dbReference type="SUPFAM" id="SSF51445">
    <property type="entry name" value="(Trans)glycosidases"/>
    <property type="match status" value="1"/>
</dbReference>
<comment type="caution">
    <text evidence="3">The sequence shown here is derived from an EMBL/GenBank/DDBJ whole genome shotgun (WGS) entry which is preliminary data.</text>
</comment>
<dbReference type="Proteomes" id="UP000291422">
    <property type="component" value="Unassembled WGS sequence"/>
</dbReference>
<dbReference type="InterPro" id="IPR017853">
    <property type="entry name" value="GH"/>
</dbReference>
<proteinExistence type="predicted"/>
<feature type="chain" id="PRO_5020535706" evidence="1">
    <location>
        <begin position="22"/>
        <end position="480"/>
    </location>
</feature>
<sequence length="480" mass="53465">MRTSTFFRTALVLASSYSVNADITTTIDPKSNWGTWEGWGTSLAWWAQQFGDRDDLADIFFTLKQTKFNGETLPGLGFNIVRYNAGACSWNAVDGEKMVVSPNVKRSRQMEGYWIDWKSNDSSSSSWNWSVDVNQRAMLQKAISRGADRTELFSNSPMWWMTKNHNPSGAADGSENIQSWNLEQHAIYMANVAKHFKDNWGVEFETVDPFNEPSANWWKADGTQEGCHVDVSTQAKIVGFLDTHLASRGLSTKIAASDESYYDQAATTLKTIGSSALSKIDRINVHGYQYGSGDRAGVHTLATQAGKSLWNSEYGDGVASGENMARYLLQDLRQLKPTAWEYWQVLDQGGWGLVDADNDAKTLGSSTQKYYVLAQFARHMRPGMRILDGGRDNVVAAYDASKSLLVIVAVNWDAAQYLNFELSGFSGRPSSGATVSRWSTQIGSGDRYVQHLDTTISGTKFWSKFEKNMVQTFEVTGIKL</sequence>
<dbReference type="GO" id="GO:0004553">
    <property type="term" value="F:hydrolase activity, hydrolyzing O-glycosyl compounds"/>
    <property type="evidence" value="ECO:0007669"/>
    <property type="project" value="InterPro"/>
</dbReference>
<protein>
    <submittedName>
        <fullName evidence="3">Endo-beta-1,6-galactanase</fullName>
    </submittedName>
</protein>
<evidence type="ECO:0000313" key="3">
    <source>
        <dbReference type="EMBL" id="RYN80686.1"/>
    </source>
</evidence>
<organism evidence="3 4">
    <name type="scientific">Alternaria alternata</name>
    <name type="common">Alternaria rot fungus</name>
    <name type="synonym">Torula alternata</name>
    <dbReference type="NCBI Taxonomy" id="5599"/>
    <lineage>
        <taxon>Eukaryota</taxon>
        <taxon>Fungi</taxon>
        <taxon>Dikarya</taxon>
        <taxon>Ascomycota</taxon>
        <taxon>Pezizomycotina</taxon>
        <taxon>Dothideomycetes</taxon>
        <taxon>Pleosporomycetidae</taxon>
        <taxon>Pleosporales</taxon>
        <taxon>Pleosporineae</taxon>
        <taxon>Pleosporaceae</taxon>
        <taxon>Alternaria</taxon>
        <taxon>Alternaria sect. Alternaria</taxon>
        <taxon>Alternaria alternata complex</taxon>
    </lineage>
</organism>
<keyword evidence="1" id="KW-0732">Signal</keyword>
<dbReference type="AlphaFoldDB" id="A0A4Q4NQU5"/>
<dbReference type="PANTHER" id="PTHR42767:SF1">
    <property type="entry name" value="ENDO-BETA-1,6-GALACTANASE-LIKE DOMAIN-CONTAINING PROTEIN"/>
    <property type="match status" value="1"/>
</dbReference>
<dbReference type="InterPro" id="IPR039743">
    <property type="entry name" value="6GAL/EXGAL"/>
</dbReference>